<evidence type="ECO:0000313" key="1">
    <source>
        <dbReference type="EMBL" id="OQP55601.1"/>
    </source>
</evidence>
<evidence type="ECO:0000313" key="2">
    <source>
        <dbReference type="Proteomes" id="UP000192277"/>
    </source>
</evidence>
<accession>A0ABX3P5Z5</accession>
<sequence length="76" mass="8405">MMNAIWKFLKDVSNIFSTVPETGKLIIRAIAAKGALKLSYAQSEKISTNQFGGRAAIVRRGDRISTTVLHDSRQII</sequence>
<dbReference type="Proteomes" id="UP000192277">
    <property type="component" value="Unassembled WGS sequence"/>
</dbReference>
<keyword evidence="2" id="KW-1185">Reference proteome</keyword>
<reference evidence="1 2" key="1">
    <citation type="submission" date="2016-04" db="EMBL/GenBank/DDBJ databases">
        <authorList>
            <person name="Chen L."/>
            <person name="Zhuang W."/>
            <person name="Wang G."/>
        </authorList>
    </citation>
    <scope>NUCLEOTIDE SEQUENCE [LARGE SCALE GENOMIC DNA]</scope>
    <source>
        <strain evidence="2">GR20</strain>
    </source>
</reference>
<dbReference type="RefSeq" id="WP_014223225.1">
    <property type="nucleotide sequence ID" value="NZ_LWBO01000001.1"/>
</dbReference>
<organism evidence="1 2">
    <name type="scientific">Niastella koreensis</name>
    <dbReference type="NCBI Taxonomy" id="354356"/>
    <lineage>
        <taxon>Bacteria</taxon>
        <taxon>Pseudomonadati</taxon>
        <taxon>Bacteroidota</taxon>
        <taxon>Chitinophagia</taxon>
        <taxon>Chitinophagales</taxon>
        <taxon>Chitinophagaceae</taxon>
        <taxon>Niastella</taxon>
    </lineage>
</organism>
<comment type="caution">
    <text evidence="1">The sequence shown here is derived from an EMBL/GenBank/DDBJ whole genome shotgun (WGS) entry which is preliminary data.</text>
</comment>
<name>A0ABX3P5Z5_9BACT</name>
<dbReference type="EMBL" id="LWBO01000001">
    <property type="protein sequence ID" value="OQP55601.1"/>
    <property type="molecule type" value="Genomic_DNA"/>
</dbReference>
<proteinExistence type="predicted"/>
<protein>
    <submittedName>
        <fullName evidence="1">Uncharacterized protein</fullName>
    </submittedName>
</protein>
<gene>
    <name evidence="1" type="ORF">A4D02_04670</name>
</gene>